<keyword evidence="8 11" id="KW-0328">Glycosyltransferase</keyword>
<dbReference type="PANTHER" id="PTHR32315">
    <property type="entry name" value="ADENINE PHOSPHORIBOSYLTRANSFERASE"/>
    <property type="match status" value="1"/>
</dbReference>
<evidence type="ECO:0000256" key="6">
    <source>
        <dbReference type="ARBA" id="ARBA00011893"/>
    </source>
</evidence>
<dbReference type="RefSeq" id="WP_305003625.1">
    <property type="nucleotide sequence ID" value="NZ_JAUQUB010000003.1"/>
</dbReference>
<accession>A0ABT9BQ99</accession>
<dbReference type="GO" id="GO:0003999">
    <property type="term" value="F:adenine phosphoribosyltransferase activity"/>
    <property type="evidence" value="ECO:0007669"/>
    <property type="project" value="UniProtKB-EC"/>
</dbReference>
<evidence type="ECO:0000256" key="8">
    <source>
        <dbReference type="ARBA" id="ARBA00022676"/>
    </source>
</evidence>
<comment type="subcellular location">
    <subcellularLocation>
        <location evidence="3 11">Cytoplasm</location>
    </subcellularLocation>
</comment>
<feature type="domain" description="Phosphoribosyltransferase" evidence="12">
    <location>
        <begin position="44"/>
        <end position="154"/>
    </location>
</feature>
<dbReference type="EC" id="2.4.2.7" evidence="6 11"/>
<dbReference type="Proteomes" id="UP001241072">
    <property type="component" value="Unassembled WGS sequence"/>
</dbReference>
<dbReference type="HAMAP" id="MF_00004">
    <property type="entry name" value="Aden_phosphoribosyltr"/>
    <property type="match status" value="1"/>
</dbReference>
<dbReference type="Gene3D" id="3.40.50.2020">
    <property type="match status" value="1"/>
</dbReference>
<comment type="similarity">
    <text evidence="5 11">Belongs to the purine/pyrimidine phosphoribosyltransferase family.</text>
</comment>
<evidence type="ECO:0000256" key="1">
    <source>
        <dbReference type="ARBA" id="ARBA00000868"/>
    </source>
</evidence>
<keyword evidence="10 11" id="KW-0660">Purine salvage</keyword>
<dbReference type="SUPFAM" id="SSF53271">
    <property type="entry name" value="PRTase-like"/>
    <property type="match status" value="1"/>
</dbReference>
<comment type="catalytic activity">
    <reaction evidence="1 11">
        <text>AMP + diphosphate = 5-phospho-alpha-D-ribose 1-diphosphate + adenine</text>
        <dbReference type="Rhea" id="RHEA:16609"/>
        <dbReference type="ChEBI" id="CHEBI:16708"/>
        <dbReference type="ChEBI" id="CHEBI:33019"/>
        <dbReference type="ChEBI" id="CHEBI:58017"/>
        <dbReference type="ChEBI" id="CHEBI:456215"/>
        <dbReference type="EC" id="2.4.2.7"/>
    </reaction>
</comment>
<organism evidence="13 14">
    <name type="scientific">Antiquaquibacter soli</name>
    <dbReference type="NCBI Taxonomy" id="3064523"/>
    <lineage>
        <taxon>Bacteria</taxon>
        <taxon>Bacillati</taxon>
        <taxon>Actinomycetota</taxon>
        <taxon>Actinomycetes</taxon>
        <taxon>Micrococcales</taxon>
        <taxon>Microbacteriaceae</taxon>
        <taxon>Antiquaquibacter</taxon>
    </lineage>
</organism>
<dbReference type="Pfam" id="PF00156">
    <property type="entry name" value="Pribosyltran"/>
    <property type="match status" value="1"/>
</dbReference>
<evidence type="ECO:0000256" key="5">
    <source>
        <dbReference type="ARBA" id="ARBA00008391"/>
    </source>
</evidence>
<proteinExistence type="inferred from homology"/>
<dbReference type="InterPro" id="IPR029057">
    <property type="entry name" value="PRTase-like"/>
</dbReference>
<reference evidence="13 14" key="1">
    <citation type="submission" date="2023-07" db="EMBL/GenBank/DDBJ databases">
        <title>Protaetiibacter sp. nov WY-16 isolated from soil.</title>
        <authorList>
            <person name="Liu B."/>
            <person name="Wan Y."/>
        </authorList>
    </citation>
    <scope>NUCLEOTIDE SEQUENCE [LARGE SCALE GENOMIC DNA]</scope>
    <source>
        <strain evidence="13 14">WY-16</strain>
    </source>
</reference>
<evidence type="ECO:0000256" key="10">
    <source>
        <dbReference type="ARBA" id="ARBA00022726"/>
    </source>
</evidence>
<gene>
    <name evidence="11" type="primary">apt</name>
    <name evidence="13" type="ORF">Q5716_13265</name>
</gene>
<evidence type="ECO:0000256" key="4">
    <source>
        <dbReference type="ARBA" id="ARBA00004659"/>
    </source>
</evidence>
<evidence type="ECO:0000256" key="2">
    <source>
        <dbReference type="ARBA" id="ARBA00003968"/>
    </source>
</evidence>
<keyword evidence="14" id="KW-1185">Reference proteome</keyword>
<dbReference type="InterPro" id="IPR005764">
    <property type="entry name" value="Ade_phspho_trans"/>
</dbReference>
<dbReference type="InterPro" id="IPR050054">
    <property type="entry name" value="UPRTase/APRTase"/>
</dbReference>
<dbReference type="CDD" id="cd06223">
    <property type="entry name" value="PRTases_typeI"/>
    <property type="match status" value="1"/>
</dbReference>
<evidence type="ECO:0000256" key="11">
    <source>
        <dbReference type="HAMAP-Rule" id="MF_00004"/>
    </source>
</evidence>
<protein>
    <recommendedName>
        <fullName evidence="6 11">Adenine phosphoribosyltransferase</fullName>
        <shortName evidence="11">APRT</shortName>
        <ecNumber evidence="6 11">2.4.2.7</ecNumber>
    </recommendedName>
</protein>
<comment type="function">
    <text evidence="2 11">Catalyzes a salvage reaction resulting in the formation of AMP, that is energically less costly than de novo synthesis.</text>
</comment>
<comment type="subunit">
    <text evidence="11">Homodimer.</text>
</comment>
<evidence type="ECO:0000256" key="9">
    <source>
        <dbReference type="ARBA" id="ARBA00022679"/>
    </source>
</evidence>
<dbReference type="NCBIfam" id="NF002636">
    <property type="entry name" value="PRK02304.1-5"/>
    <property type="match status" value="1"/>
</dbReference>
<keyword evidence="9 11" id="KW-0808">Transferase</keyword>
<dbReference type="PANTHER" id="PTHR32315:SF3">
    <property type="entry name" value="ADENINE PHOSPHORIBOSYLTRANSFERASE"/>
    <property type="match status" value="1"/>
</dbReference>
<keyword evidence="7 11" id="KW-0963">Cytoplasm</keyword>
<dbReference type="InterPro" id="IPR000836">
    <property type="entry name" value="PRTase_dom"/>
</dbReference>
<dbReference type="EMBL" id="JAUQUB010000003">
    <property type="protein sequence ID" value="MDO7883200.1"/>
    <property type="molecule type" value="Genomic_DNA"/>
</dbReference>
<comment type="pathway">
    <text evidence="4 11">Purine metabolism; AMP biosynthesis via salvage pathway; AMP from adenine: step 1/1.</text>
</comment>
<evidence type="ECO:0000256" key="3">
    <source>
        <dbReference type="ARBA" id="ARBA00004496"/>
    </source>
</evidence>
<sequence>MSASAADAIGTLSRVIADFPSPGIQFVDLTPVLADADALAAVSTALVEPFAGQVDYIAGVEARGFAFAAAAAAANGLGVVLIRKAGKLPGERIAESYALEYGEATLEVHTDQVPAGSRVLLVDDVLATGGTLGAAASLIERAGWTVAGISVVLEIPALGGRAALGREVHALSTY</sequence>
<dbReference type="NCBIfam" id="NF002634">
    <property type="entry name" value="PRK02304.1-3"/>
    <property type="match status" value="1"/>
</dbReference>
<name>A0ABT9BQ99_9MICO</name>
<evidence type="ECO:0000313" key="13">
    <source>
        <dbReference type="EMBL" id="MDO7883200.1"/>
    </source>
</evidence>
<evidence type="ECO:0000313" key="14">
    <source>
        <dbReference type="Proteomes" id="UP001241072"/>
    </source>
</evidence>
<evidence type="ECO:0000256" key="7">
    <source>
        <dbReference type="ARBA" id="ARBA00022490"/>
    </source>
</evidence>
<comment type="caution">
    <text evidence="13">The sequence shown here is derived from an EMBL/GenBank/DDBJ whole genome shotgun (WGS) entry which is preliminary data.</text>
</comment>
<evidence type="ECO:0000259" key="12">
    <source>
        <dbReference type="Pfam" id="PF00156"/>
    </source>
</evidence>